<reference evidence="4" key="1">
    <citation type="submission" date="2016-10" db="EMBL/GenBank/DDBJ databases">
        <authorList>
            <person name="Varghese N."/>
            <person name="Submissions S."/>
        </authorList>
    </citation>
    <scope>NUCLEOTIDE SEQUENCE [LARGE SCALE GENOMIC DNA]</scope>
    <source>
        <strain evidence="4">OK042</strain>
    </source>
</reference>
<dbReference type="Proteomes" id="UP000198915">
    <property type="component" value="Unassembled WGS sequence"/>
</dbReference>
<keyword evidence="2" id="KW-0812">Transmembrane</keyword>
<dbReference type="GeneID" id="301128512"/>
<protein>
    <submittedName>
        <fullName evidence="3">Cytochrome c oxidase subunit IIa family protein</fullName>
    </submittedName>
</protein>
<sequence>METQTNSPEKKKGHKQTGPQTEQENLKGTFAAVLIVGGIILLSWFGVFGLFLERA</sequence>
<proteinExistence type="predicted"/>
<keyword evidence="2" id="KW-1133">Transmembrane helix</keyword>
<dbReference type="Pfam" id="PF08113">
    <property type="entry name" value="CoxIIa"/>
    <property type="match status" value="1"/>
</dbReference>
<keyword evidence="4" id="KW-1185">Reference proteome</keyword>
<accession>A0A1I3XUG5</accession>
<name>A0A1I3XUG5_9BACL</name>
<keyword evidence="2" id="KW-0472">Membrane</keyword>
<evidence type="ECO:0000313" key="4">
    <source>
        <dbReference type="Proteomes" id="UP000198915"/>
    </source>
</evidence>
<evidence type="ECO:0000313" key="3">
    <source>
        <dbReference type="EMBL" id="SFK22701.1"/>
    </source>
</evidence>
<dbReference type="InterPro" id="IPR012538">
    <property type="entry name" value="Cyt_c_oxidase_su2a"/>
</dbReference>
<evidence type="ECO:0000256" key="1">
    <source>
        <dbReference type="SAM" id="MobiDB-lite"/>
    </source>
</evidence>
<gene>
    <name evidence="3" type="ORF">SAMN05518846_11067</name>
</gene>
<dbReference type="AlphaFoldDB" id="A0A1I3XUG5"/>
<feature type="region of interest" description="Disordered" evidence="1">
    <location>
        <begin position="1"/>
        <end position="23"/>
    </location>
</feature>
<dbReference type="EMBL" id="FORT01000010">
    <property type="protein sequence ID" value="SFK22701.1"/>
    <property type="molecule type" value="Genomic_DNA"/>
</dbReference>
<feature type="transmembrane region" description="Helical" evidence="2">
    <location>
        <begin position="30"/>
        <end position="52"/>
    </location>
</feature>
<dbReference type="RefSeq" id="WP_092270656.1">
    <property type="nucleotide sequence ID" value="NZ_BJOE01000007.1"/>
</dbReference>
<dbReference type="STRING" id="1884381.SAMN05518846_11067"/>
<evidence type="ECO:0000256" key="2">
    <source>
        <dbReference type="SAM" id="Phobius"/>
    </source>
</evidence>
<organism evidence="3 4">
    <name type="scientific">Brevibacillus centrosporus</name>
    <dbReference type="NCBI Taxonomy" id="54910"/>
    <lineage>
        <taxon>Bacteria</taxon>
        <taxon>Bacillati</taxon>
        <taxon>Bacillota</taxon>
        <taxon>Bacilli</taxon>
        <taxon>Bacillales</taxon>
        <taxon>Paenibacillaceae</taxon>
        <taxon>Brevibacillus</taxon>
    </lineage>
</organism>